<evidence type="ECO:0000313" key="1">
    <source>
        <dbReference type="EMBL" id="KAA9160249.1"/>
    </source>
</evidence>
<dbReference type="AlphaFoldDB" id="A0A5N0V1B4"/>
<dbReference type="RefSeq" id="WP_144751103.1">
    <property type="nucleotide sequence ID" value="NZ_VMNW02000023.1"/>
</dbReference>
<proteinExistence type="predicted"/>
<sequence>MVSATTAGAPWIIPLGSAFGKGEIEVRQLGELTVSTYDSLPPEQRAHTAVFAEIYPFAAAAEYSGQLDVYSGHRGYWYFGPPPESVDSVLFAGFDPNLLRPYFTSTTPVVDGLMWLYTGKNQPWRQFWPALRTQ</sequence>
<name>A0A5N0V1B4_9PSEU</name>
<accession>A0A5N0V1B4</accession>
<protein>
    <submittedName>
        <fullName evidence="1">Uncharacterized protein</fullName>
    </submittedName>
</protein>
<keyword evidence="2" id="KW-1185">Reference proteome</keyword>
<reference evidence="1" key="1">
    <citation type="submission" date="2019-09" db="EMBL/GenBank/DDBJ databases">
        <authorList>
            <person name="Teo W.F.A."/>
            <person name="Duangmal K."/>
        </authorList>
    </citation>
    <scope>NUCLEOTIDE SEQUENCE [LARGE SCALE GENOMIC DNA]</scope>
    <source>
        <strain evidence="1">K81G1</strain>
    </source>
</reference>
<gene>
    <name evidence="1" type="ORF">FPZ12_018050</name>
</gene>
<evidence type="ECO:0000313" key="2">
    <source>
        <dbReference type="Proteomes" id="UP000319769"/>
    </source>
</evidence>
<dbReference type="OrthoDB" id="5166595at2"/>
<dbReference type="EMBL" id="VMNW02000023">
    <property type="protein sequence ID" value="KAA9160249.1"/>
    <property type="molecule type" value="Genomic_DNA"/>
</dbReference>
<comment type="caution">
    <text evidence="1">The sequence shown here is derived from an EMBL/GenBank/DDBJ whole genome shotgun (WGS) entry which is preliminary data.</text>
</comment>
<organism evidence="1 2">
    <name type="scientific">Amycolatopsis acidicola</name>
    <dbReference type="NCBI Taxonomy" id="2596893"/>
    <lineage>
        <taxon>Bacteria</taxon>
        <taxon>Bacillati</taxon>
        <taxon>Actinomycetota</taxon>
        <taxon>Actinomycetes</taxon>
        <taxon>Pseudonocardiales</taxon>
        <taxon>Pseudonocardiaceae</taxon>
        <taxon>Amycolatopsis</taxon>
    </lineage>
</organism>
<dbReference type="Proteomes" id="UP000319769">
    <property type="component" value="Unassembled WGS sequence"/>
</dbReference>